<dbReference type="InterPro" id="IPR003594">
    <property type="entry name" value="HATPase_dom"/>
</dbReference>
<dbReference type="EC" id="2.7.13.3" evidence="2"/>
<feature type="domain" description="PAS" evidence="12">
    <location>
        <begin position="133"/>
        <end position="204"/>
    </location>
</feature>
<dbReference type="SMART" id="SM00091">
    <property type="entry name" value="PAS"/>
    <property type="match status" value="1"/>
</dbReference>
<dbReference type="GO" id="GO:0005524">
    <property type="term" value="F:ATP binding"/>
    <property type="evidence" value="ECO:0007669"/>
    <property type="project" value="UniProtKB-KW"/>
</dbReference>
<dbReference type="PANTHER" id="PTHR43065:SF10">
    <property type="entry name" value="PEROXIDE STRESS-ACTIVATED HISTIDINE KINASE MAK3"/>
    <property type="match status" value="1"/>
</dbReference>
<keyword evidence="5" id="KW-0547">Nucleotide-binding</keyword>
<dbReference type="Proteomes" id="UP000075515">
    <property type="component" value="Unassembled WGS sequence"/>
</dbReference>
<dbReference type="NCBIfam" id="TIGR00229">
    <property type="entry name" value="sensory_box"/>
    <property type="match status" value="1"/>
</dbReference>
<evidence type="ECO:0000256" key="4">
    <source>
        <dbReference type="ARBA" id="ARBA00022679"/>
    </source>
</evidence>
<reference evidence="13 14" key="1">
    <citation type="submission" date="2014-02" db="EMBL/GenBank/DDBJ databases">
        <title>The small core and large imbalanced accessory genome model reveals a collaborative survival strategy of Sorangium cellulosum strains in nature.</title>
        <authorList>
            <person name="Han K."/>
            <person name="Peng R."/>
            <person name="Blom J."/>
            <person name="Li Y.-Z."/>
        </authorList>
    </citation>
    <scope>NUCLEOTIDE SEQUENCE [LARGE SCALE GENOMIC DNA]</scope>
    <source>
        <strain evidence="13 14">So0149</strain>
    </source>
</reference>
<dbReference type="PRINTS" id="PR00344">
    <property type="entry name" value="BCTRLSENSOR"/>
</dbReference>
<feature type="domain" description="Response regulatory" evidence="11">
    <location>
        <begin position="4"/>
        <end position="121"/>
    </location>
</feature>
<keyword evidence="6 13" id="KW-0418">Kinase</keyword>
<evidence type="ECO:0000256" key="7">
    <source>
        <dbReference type="ARBA" id="ARBA00022840"/>
    </source>
</evidence>
<dbReference type="Gene3D" id="1.10.287.130">
    <property type="match status" value="1"/>
</dbReference>
<dbReference type="SUPFAM" id="SSF55874">
    <property type="entry name" value="ATPase domain of HSP90 chaperone/DNA topoisomerase II/histidine kinase"/>
    <property type="match status" value="1"/>
</dbReference>
<organism evidence="13 14">
    <name type="scientific">Sorangium cellulosum</name>
    <name type="common">Polyangium cellulosum</name>
    <dbReference type="NCBI Taxonomy" id="56"/>
    <lineage>
        <taxon>Bacteria</taxon>
        <taxon>Pseudomonadati</taxon>
        <taxon>Myxococcota</taxon>
        <taxon>Polyangia</taxon>
        <taxon>Polyangiales</taxon>
        <taxon>Polyangiaceae</taxon>
        <taxon>Sorangium</taxon>
    </lineage>
</organism>
<dbReference type="SMART" id="SM00387">
    <property type="entry name" value="HATPase_c"/>
    <property type="match status" value="1"/>
</dbReference>
<dbReference type="EMBL" id="JEMC01002441">
    <property type="protein sequence ID" value="KYF87590.1"/>
    <property type="molecule type" value="Genomic_DNA"/>
</dbReference>
<dbReference type="InterPro" id="IPR001789">
    <property type="entry name" value="Sig_transdc_resp-reg_receiver"/>
</dbReference>
<dbReference type="SUPFAM" id="SSF47384">
    <property type="entry name" value="Homodimeric domain of signal transducing histidine kinase"/>
    <property type="match status" value="1"/>
</dbReference>
<dbReference type="SUPFAM" id="SSF52172">
    <property type="entry name" value="CheY-like"/>
    <property type="match status" value="1"/>
</dbReference>
<gene>
    <name evidence="13" type="ORF">BE18_32180</name>
</gene>
<dbReference type="InterPro" id="IPR004358">
    <property type="entry name" value="Sig_transdc_His_kin-like_C"/>
</dbReference>
<dbReference type="SUPFAM" id="SSF55785">
    <property type="entry name" value="PYP-like sensor domain (PAS domain)"/>
    <property type="match status" value="1"/>
</dbReference>
<dbReference type="InterPro" id="IPR036097">
    <property type="entry name" value="HisK_dim/P_sf"/>
</dbReference>
<evidence type="ECO:0000256" key="8">
    <source>
        <dbReference type="ARBA" id="ARBA00023012"/>
    </source>
</evidence>
<keyword evidence="8" id="KW-0902">Two-component regulatory system</keyword>
<dbReference type="InterPro" id="IPR036890">
    <property type="entry name" value="HATPase_C_sf"/>
</dbReference>
<dbReference type="PROSITE" id="PS50109">
    <property type="entry name" value="HIS_KIN"/>
    <property type="match status" value="1"/>
</dbReference>
<dbReference type="InterPro" id="IPR013656">
    <property type="entry name" value="PAS_4"/>
</dbReference>
<evidence type="ECO:0000313" key="13">
    <source>
        <dbReference type="EMBL" id="KYF87590.1"/>
    </source>
</evidence>
<dbReference type="Gene3D" id="3.30.450.20">
    <property type="entry name" value="PAS domain"/>
    <property type="match status" value="1"/>
</dbReference>
<comment type="catalytic activity">
    <reaction evidence="1">
        <text>ATP + protein L-histidine = ADP + protein N-phospho-L-histidine.</text>
        <dbReference type="EC" id="2.7.13.3"/>
    </reaction>
</comment>
<evidence type="ECO:0000256" key="5">
    <source>
        <dbReference type="ARBA" id="ARBA00022741"/>
    </source>
</evidence>
<evidence type="ECO:0000256" key="1">
    <source>
        <dbReference type="ARBA" id="ARBA00000085"/>
    </source>
</evidence>
<evidence type="ECO:0000256" key="3">
    <source>
        <dbReference type="ARBA" id="ARBA00022553"/>
    </source>
</evidence>
<dbReference type="Pfam" id="PF00512">
    <property type="entry name" value="HisKA"/>
    <property type="match status" value="1"/>
</dbReference>
<evidence type="ECO:0000256" key="9">
    <source>
        <dbReference type="PROSITE-ProRule" id="PRU00169"/>
    </source>
</evidence>
<keyword evidence="7" id="KW-0067">ATP-binding</keyword>
<dbReference type="InterPro" id="IPR011006">
    <property type="entry name" value="CheY-like_superfamily"/>
</dbReference>
<dbReference type="Pfam" id="PF02518">
    <property type="entry name" value="HATPase_c"/>
    <property type="match status" value="1"/>
</dbReference>
<sequence>MRARILIVDDNTSLAGNLRDVLEGARELDVEVALAPNGKQGLAAARRDGFDVAVVDVKLPDASGLELIAPLRDAAPHGEIVLVTGFATVDTAMAALRAGAFAFILKSFRPEELISTVAQAIEKISLKREREELERRYRAIVDAADVLILGLNADGSVALFNPRLSALTGVGGDAALGMPFCETLVDESEQRRFNQSFQSVVEGDAAAAEVEVGVRDAVGAIRRVRWHLSGVRSGGRGGRTDLVYGIGIDVTERRALERRAADAEALNAMAPLALGLAHEIRNPLNAAVLELHLLSRGIDRLSDEAIREPMKRRVGIVEAEIGRLGRLLGEFLELARPRAPHREPVDLARVVRDVLDLEEEALASHRVEVVRDLADDCFALGDVEKLKQVVLNLVVNALDVMPDGGVLRACASGDAHEVWLSIGDTGPGIDPTILAEIFDPFFTTKAAGTGLGLAIVRKIVDQHAGRVEVSTHAAEGTTVRVRLPRFIPEPVPVSRPTTSSLPPRGAGI</sequence>
<dbReference type="InterPro" id="IPR003661">
    <property type="entry name" value="HisK_dim/P_dom"/>
</dbReference>
<keyword evidence="4" id="KW-0808">Transferase</keyword>
<dbReference type="PROSITE" id="PS50112">
    <property type="entry name" value="PAS"/>
    <property type="match status" value="1"/>
</dbReference>
<accession>A0A150S595</accession>
<dbReference type="Gene3D" id="3.30.565.10">
    <property type="entry name" value="Histidine kinase-like ATPase, C-terminal domain"/>
    <property type="match status" value="1"/>
</dbReference>
<dbReference type="SMART" id="SM00388">
    <property type="entry name" value="HisKA"/>
    <property type="match status" value="1"/>
</dbReference>
<dbReference type="InterPro" id="IPR035965">
    <property type="entry name" value="PAS-like_dom_sf"/>
</dbReference>
<dbReference type="PANTHER" id="PTHR43065">
    <property type="entry name" value="SENSOR HISTIDINE KINASE"/>
    <property type="match status" value="1"/>
</dbReference>
<protein>
    <recommendedName>
        <fullName evidence="2">histidine kinase</fullName>
        <ecNumber evidence="2">2.7.13.3</ecNumber>
    </recommendedName>
</protein>
<dbReference type="CDD" id="cd00082">
    <property type="entry name" value="HisKA"/>
    <property type="match status" value="1"/>
</dbReference>
<evidence type="ECO:0000256" key="6">
    <source>
        <dbReference type="ARBA" id="ARBA00022777"/>
    </source>
</evidence>
<dbReference type="Gene3D" id="3.40.50.2300">
    <property type="match status" value="1"/>
</dbReference>
<dbReference type="Pfam" id="PF08448">
    <property type="entry name" value="PAS_4"/>
    <property type="match status" value="1"/>
</dbReference>
<dbReference type="GO" id="GO:0000155">
    <property type="term" value="F:phosphorelay sensor kinase activity"/>
    <property type="evidence" value="ECO:0007669"/>
    <property type="project" value="InterPro"/>
</dbReference>
<evidence type="ECO:0000259" key="10">
    <source>
        <dbReference type="PROSITE" id="PS50109"/>
    </source>
</evidence>
<dbReference type="InterPro" id="IPR000014">
    <property type="entry name" value="PAS"/>
</dbReference>
<feature type="modified residue" description="4-aspartylphosphate" evidence="9">
    <location>
        <position position="56"/>
    </location>
</feature>
<evidence type="ECO:0000259" key="11">
    <source>
        <dbReference type="PROSITE" id="PS50110"/>
    </source>
</evidence>
<comment type="caution">
    <text evidence="13">The sequence shown here is derived from an EMBL/GenBank/DDBJ whole genome shotgun (WGS) entry which is preliminary data.</text>
</comment>
<evidence type="ECO:0000259" key="12">
    <source>
        <dbReference type="PROSITE" id="PS50112"/>
    </source>
</evidence>
<keyword evidence="3 9" id="KW-0597">Phosphoprotein</keyword>
<evidence type="ECO:0000256" key="2">
    <source>
        <dbReference type="ARBA" id="ARBA00012438"/>
    </source>
</evidence>
<feature type="domain" description="Histidine kinase" evidence="10">
    <location>
        <begin position="275"/>
        <end position="487"/>
    </location>
</feature>
<evidence type="ECO:0000313" key="14">
    <source>
        <dbReference type="Proteomes" id="UP000075515"/>
    </source>
</evidence>
<name>A0A150S595_SORCE</name>
<dbReference type="AlphaFoldDB" id="A0A150S595"/>
<proteinExistence type="predicted"/>
<dbReference type="Pfam" id="PF00072">
    <property type="entry name" value="Response_reg"/>
    <property type="match status" value="1"/>
</dbReference>
<dbReference type="SMART" id="SM00448">
    <property type="entry name" value="REC"/>
    <property type="match status" value="1"/>
</dbReference>
<dbReference type="PROSITE" id="PS50110">
    <property type="entry name" value="RESPONSE_REGULATORY"/>
    <property type="match status" value="1"/>
</dbReference>
<dbReference type="InterPro" id="IPR005467">
    <property type="entry name" value="His_kinase_dom"/>
</dbReference>